<dbReference type="FunFam" id="3.30.1370.70:FF:000001">
    <property type="entry name" value="NifU-like protein 4, mitochondrial"/>
    <property type="match status" value="1"/>
</dbReference>
<dbReference type="GO" id="GO:0051536">
    <property type="term" value="F:iron-sulfur cluster binding"/>
    <property type="evidence" value="ECO:0007669"/>
    <property type="project" value="InterPro"/>
</dbReference>
<dbReference type="InterPro" id="IPR001075">
    <property type="entry name" value="NIF_FeS_clus_asmbl_NifU_C"/>
</dbReference>
<reference evidence="5 6" key="1">
    <citation type="submission" date="2019-09" db="EMBL/GenBank/DDBJ databases">
        <title>NBRP : Genome information of microbial organism related human and environment.</title>
        <authorList>
            <person name="Hattori M."/>
            <person name="Oshima K."/>
            <person name="Inaba H."/>
            <person name="Suda W."/>
            <person name="Sakamoto M."/>
            <person name="Iino T."/>
            <person name="Kitahara M."/>
            <person name="Oshida Y."/>
            <person name="Iida T."/>
            <person name="Kudo T."/>
            <person name="Itoh T."/>
            <person name="Ohkuma M."/>
        </authorList>
    </citation>
    <scope>NUCLEOTIDE SEQUENCE [LARGE SCALE GENOMIC DNA]</scope>
    <source>
        <strain evidence="3 5">Hi-2</strain>
        <strain evidence="4 6">Mie-1</strain>
    </source>
</reference>
<dbReference type="Proteomes" id="UP000322084">
    <property type="component" value="Unassembled WGS sequence"/>
</dbReference>
<dbReference type="InterPro" id="IPR014824">
    <property type="entry name" value="Nfu/NifU_N"/>
</dbReference>
<comment type="caution">
    <text evidence="4">The sequence shown here is derived from an EMBL/GenBank/DDBJ whole genome shotgun (WGS) entry which is preliminary data.</text>
</comment>
<dbReference type="SMART" id="SM00932">
    <property type="entry name" value="Nfu_N"/>
    <property type="match status" value="1"/>
</dbReference>
<dbReference type="AlphaFoldDB" id="A0A5A7N316"/>
<proteinExistence type="inferred from homology"/>
<name>A0A5A7N316_9PROT</name>
<dbReference type="RefSeq" id="WP_149999931.1">
    <property type="nucleotide sequence ID" value="NZ_BKCL01000003.1"/>
</dbReference>
<dbReference type="PIRSF" id="PIRSF036773">
    <property type="entry name" value="HIRIP5"/>
    <property type="match status" value="1"/>
</dbReference>
<dbReference type="InterPro" id="IPR034904">
    <property type="entry name" value="FSCA_dom_sf"/>
</dbReference>
<keyword evidence="6" id="KW-1185">Reference proteome</keyword>
<feature type="domain" description="Scaffold protein Nfu/NifU N-terminal" evidence="2">
    <location>
        <begin position="3"/>
        <end position="89"/>
    </location>
</feature>
<dbReference type="InterPro" id="IPR035433">
    <property type="entry name" value="NFU1-like"/>
</dbReference>
<dbReference type="Pfam" id="PF01106">
    <property type="entry name" value="NifU"/>
    <property type="match status" value="1"/>
</dbReference>
<accession>A0A5A7MN57</accession>
<dbReference type="EMBL" id="BKCL01000003">
    <property type="protein sequence ID" value="GEQ97442.1"/>
    <property type="molecule type" value="Genomic_DNA"/>
</dbReference>
<sequence>MFIQTEQTPNPATLKFLPGRTVLDSGTADFTDAEQAKVSPLADAIFRVAGVEAVFMGADFITVTKSDSQGWEQIKPEILGAVMQHFTSGAPTLLEGAQVMAAGPSEMEGDPADAEIVDQIKVLLDEKVRPAVARDGGDITFHGFQEGVVYLHMQGACAGCPSSTMTLKQGIENLLRYYIPEITEVRPIA</sequence>
<accession>A0A5A7N316</accession>
<evidence type="ECO:0000313" key="3">
    <source>
        <dbReference type="EMBL" id="GEQ97442.1"/>
    </source>
</evidence>
<dbReference type="Gene3D" id="3.30.1370.70">
    <property type="entry name" value="Scaffold protein Nfu/NifU, N-terminal domain"/>
    <property type="match status" value="1"/>
</dbReference>
<organism evidence="4 6">
    <name type="scientific">Iodidimonas gelatinilytica</name>
    <dbReference type="NCBI Taxonomy" id="1236966"/>
    <lineage>
        <taxon>Bacteria</taxon>
        <taxon>Pseudomonadati</taxon>
        <taxon>Pseudomonadota</taxon>
        <taxon>Alphaproteobacteria</taxon>
        <taxon>Iodidimonadales</taxon>
        <taxon>Iodidimonadaceae</taxon>
        <taxon>Iodidimonas</taxon>
    </lineage>
</organism>
<evidence type="ECO:0000259" key="2">
    <source>
        <dbReference type="SMART" id="SM00932"/>
    </source>
</evidence>
<comment type="similarity">
    <text evidence="1">Belongs to the NifU family.</text>
</comment>
<evidence type="ECO:0000313" key="6">
    <source>
        <dbReference type="Proteomes" id="UP000325187"/>
    </source>
</evidence>
<evidence type="ECO:0000256" key="1">
    <source>
        <dbReference type="ARBA" id="ARBA00006420"/>
    </source>
</evidence>
<dbReference type="PANTHER" id="PTHR11178:SF1">
    <property type="entry name" value="NFU1 IRON-SULFUR CLUSTER SCAFFOLD HOMOLOG, MITOCHONDRIAL"/>
    <property type="match status" value="1"/>
</dbReference>
<dbReference type="EMBL" id="BKCM01000018">
    <property type="protein sequence ID" value="GER02114.1"/>
    <property type="molecule type" value="Genomic_DNA"/>
</dbReference>
<dbReference type="SUPFAM" id="SSF110836">
    <property type="entry name" value="Hypothetical protein SAV1430"/>
    <property type="match status" value="1"/>
</dbReference>
<protein>
    <submittedName>
        <fullName evidence="4">Iron transporter</fullName>
    </submittedName>
</protein>
<dbReference type="GO" id="GO:0016226">
    <property type="term" value="P:iron-sulfur cluster assembly"/>
    <property type="evidence" value="ECO:0007669"/>
    <property type="project" value="InterPro"/>
</dbReference>
<dbReference type="GO" id="GO:0005506">
    <property type="term" value="F:iron ion binding"/>
    <property type="evidence" value="ECO:0007669"/>
    <property type="project" value="InterPro"/>
</dbReference>
<dbReference type="Proteomes" id="UP000325187">
    <property type="component" value="Unassembled WGS sequence"/>
</dbReference>
<evidence type="ECO:0000313" key="4">
    <source>
        <dbReference type="EMBL" id="GER02114.1"/>
    </source>
</evidence>
<dbReference type="Pfam" id="PF08712">
    <property type="entry name" value="Nfu_N"/>
    <property type="match status" value="1"/>
</dbReference>
<dbReference type="InterPro" id="IPR036498">
    <property type="entry name" value="Nfu/NifU_N_sf"/>
</dbReference>
<evidence type="ECO:0000313" key="5">
    <source>
        <dbReference type="Proteomes" id="UP000322084"/>
    </source>
</evidence>
<dbReference type="FunFam" id="3.30.300.130:FF:000001">
    <property type="entry name" value="NFU1 iron-sulfur cluster scaffold"/>
    <property type="match status" value="1"/>
</dbReference>
<dbReference type="SUPFAM" id="SSF117916">
    <property type="entry name" value="Fe-S cluster assembly (FSCA) domain-like"/>
    <property type="match status" value="1"/>
</dbReference>
<dbReference type="Gene3D" id="3.30.300.130">
    <property type="entry name" value="Fe-S cluster assembly (FSCA)"/>
    <property type="match status" value="1"/>
</dbReference>
<gene>
    <name evidence="3" type="ORF">JCM17844_10790</name>
    <name evidence="4" type="ORF">JCM17845_27370</name>
</gene>
<dbReference type="PANTHER" id="PTHR11178">
    <property type="entry name" value="IRON-SULFUR CLUSTER SCAFFOLD PROTEIN NFU-RELATED"/>
    <property type="match status" value="1"/>
</dbReference>